<evidence type="ECO:0000313" key="1">
    <source>
        <dbReference type="EMBL" id="KAK3608023.1"/>
    </source>
</evidence>
<gene>
    <name evidence="1" type="ORF">CHS0354_031007</name>
</gene>
<proteinExistence type="predicted"/>
<reference evidence="1" key="1">
    <citation type="journal article" date="2021" name="Genome Biol. Evol.">
        <title>A High-Quality Reference Genome for a Parasitic Bivalve with Doubly Uniparental Inheritance (Bivalvia: Unionida).</title>
        <authorList>
            <person name="Smith C.H."/>
        </authorList>
    </citation>
    <scope>NUCLEOTIDE SEQUENCE</scope>
    <source>
        <strain evidence="1">CHS0354</strain>
    </source>
</reference>
<sequence length="55" mass="6362">MPKITPGTNILMSQIISVKEILAQEIETTITRHYSPDWMASHENPDLKFKKTYSK</sequence>
<reference evidence="1" key="3">
    <citation type="submission" date="2023-05" db="EMBL/GenBank/DDBJ databases">
        <authorList>
            <person name="Smith C.H."/>
        </authorList>
    </citation>
    <scope>NUCLEOTIDE SEQUENCE</scope>
    <source>
        <strain evidence="1">CHS0354</strain>
        <tissue evidence="1">Mantle</tissue>
    </source>
</reference>
<accession>A0AAE0WAE7</accession>
<organism evidence="1 2">
    <name type="scientific">Potamilus streckersoni</name>
    <dbReference type="NCBI Taxonomy" id="2493646"/>
    <lineage>
        <taxon>Eukaryota</taxon>
        <taxon>Metazoa</taxon>
        <taxon>Spiralia</taxon>
        <taxon>Lophotrochozoa</taxon>
        <taxon>Mollusca</taxon>
        <taxon>Bivalvia</taxon>
        <taxon>Autobranchia</taxon>
        <taxon>Heteroconchia</taxon>
        <taxon>Palaeoheterodonta</taxon>
        <taxon>Unionida</taxon>
        <taxon>Unionoidea</taxon>
        <taxon>Unionidae</taxon>
        <taxon>Ambleminae</taxon>
        <taxon>Lampsilini</taxon>
        <taxon>Potamilus</taxon>
    </lineage>
</organism>
<dbReference type="EMBL" id="JAEAOA010001852">
    <property type="protein sequence ID" value="KAK3608023.1"/>
    <property type="molecule type" value="Genomic_DNA"/>
</dbReference>
<feature type="non-terminal residue" evidence="1">
    <location>
        <position position="55"/>
    </location>
</feature>
<name>A0AAE0WAE7_9BIVA</name>
<evidence type="ECO:0000313" key="2">
    <source>
        <dbReference type="Proteomes" id="UP001195483"/>
    </source>
</evidence>
<reference evidence="1" key="2">
    <citation type="journal article" date="2021" name="Genome Biol. Evol.">
        <title>Developing a high-quality reference genome for a parasitic bivalve with doubly uniparental inheritance (Bivalvia: Unionida).</title>
        <authorList>
            <person name="Smith C.H."/>
        </authorList>
    </citation>
    <scope>NUCLEOTIDE SEQUENCE</scope>
    <source>
        <strain evidence="1">CHS0354</strain>
        <tissue evidence="1">Mantle</tissue>
    </source>
</reference>
<protein>
    <submittedName>
        <fullName evidence="1">Uncharacterized protein</fullName>
    </submittedName>
</protein>
<dbReference type="AlphaFoldDB" id="A0AAE0WAE7"/>
<keyword evidence="2" id="KW-1185">Reference proteome</keyword>
<dbReference type="Proteomes" id="UP001195483">
    <property type="component" value="Unassembled WGS sequence"/>
</dbReference>
<comment type="caution">
    <text evidence="1">The sequence shown here is derived from an EMBL/GenBank/DDBJ whole genome shotgun (WGS) entry which is preliminary data.</text>
</comment>